<keyword evidence="4" id="KW-0309">Germination</keyword>
<comment type="caution">
    <text evidence="9">The sequence shown here is derived from an EMBL/GenBank/DDBJ whole genome shotgun (WGS) entry which is preliminary data.</text>
</comment>
<feature type="transmembrane region" description="Helical" evidence="8">
    <location>
        <begin position="183"/>
        <end position="202"/>
    </location>
</feature>
<evidence type="ECO:0000313" key="10">
    <source>
        <dbReference type="Proteomes" id="UP001589609"/>
    </source>
</evidence>
<evidence type="ECO:0000256" key="3">
    <source>
        <dbReference type="ARBA" id="ARBA00022448"/>
    </source>
</evidence>
<keyword evidence="7 8" id="KW-0472">Membrane</keyword>
<name>A0ABV5WD00_9BACI</name>
<accession>A0ABV5WD00</accession>
<dbReference type="NCBIfam" id="TIGR00912">
    <property type="entry name" value="2A0309"/>
    <property type="match status" value="1"/>
</dbReference>
<evidence type="ECO:0000256" key="6">
    <source>
        <dbReference type="ARBA" id="ARBA00022989"/>
    </source>
</evidence>
<feature type="transmembrane region" description="Helical" evidence="8">
    <location>
        <begin position="142"/>
        <end position="163"/>
    </location>
</feature>
<feature type="transmembrane region" description="Helical" evidence="8">
    <location>
        <begin position="113"/>
        <end position="130"/>
    </location>
</feature>
<feature type="transmembrane region" description="Helical" evidence="8">
    <location>
        <begin position="75"/>
        <end position="93"/>
    </location>
</feature>
<feature type="transmembrane region" description="Helical" evidence="8">
    <location>
        <begin position="301"/>
        <end position="319"/>
    </location>
</feature>
<evidence type="ECO:0000256" key="8">
    <source>
        <dbReference type="SAM" id="Phobius"/>
    </source>
</evidence>
<feature type="transmembrane region" description="Helical" evidence="8">
    <location>
        <begin position="214"/>
        <end position="237"/>
    </location>
</feature>
<evidence type="ECO:0000256" key="2">
    <source>
        <dbReference type="ARBA" id="ARBA00007998"/>
    </source>
</evidence>
<proteinExistence type="inferred from homology"/>
<keyword evidence="6 8" id="KW-1133">Transmembrane helix</keyword>
<dbReference type="PANTHER" id="PTHR34975:SF2">
    <property type="entry name" value="SPORE GERMINATION PROTEIN A2"/>
    <property type="match status" value="1"/>
</dbReference>
<evidence type="ECO:0000256" key="4">
    <source>
        <dbReference type="ARBA" id="ARBA00022544"/>
    </source>
</evidence>
<comment type="subcellular location">
    <subcellularLocation>
        <location evidence="1">Membrane</location>
        <topology evidence="1">Multi-pass membrane protein</topology>
    </subcellularLocation>
</comment>
<evidence type="ECO:0000256" key="7">
    <source>
        <dbReference type="ARBA" id="ARBA00023136"/>
    </source>
</evidence>
<gene>
    <name evidence="9" type="ORF">ACFFMS_07965</name>
</gene>
<keyword evidence="5 8" id="KW-0812">Transmembrane</keyword>
<dbReference type="PANTHER" id="PTHR34975">
    <property type="entry name" value="SPORE GERMINATION PROTEIN A2"/>
    <property type="match status" value="1"/>
</dbReference>
<dbReference type="EMBL" id="JBHMAF010000032">
    <property type="protein sequence ID" value="MFB9758455.1"/>
    <property type="molecule type" value="Genomic_DNA"/>
</dbReference>
<organism evidence="9 10">
    <name type="scientific">Ectobacillus funiculus</name>
    <dbReference type="NCBI Taxonomy" id="137993"/>
    <lineage>
        <taxon>Bacteria</taxon>
        <taxon>Bacillati</taxon>
        <taxon>Bacillota</taxon>
        <taxon>Bacilli</taxon>
        <taxon>Bacillales</taxon>
        <taxon>Bacillaceae</taxon>
        <taxon>Ectobacillus</taxon>
    </lineage>
</organism>
<sequence>MERITNYQLFTMTFFYQLGTTIIFGFGAAAGRDAWIATMCSSFLGTVVVMMYIALMRMNPGLTLVEWFPAQLGRWIGIPISLLYPLLFLYDAGRIVGDLRDLVPTTLLANTPPLVFNGVFMLVITYALFLGIESLARMGETLFTLILVLFLIEVILLFGSKVIHLDYLLPILEEGWSPVWKVVYPNGITQTYGETIAFAMIWTQTKNPERIMKVTILSSLFSGIILSLSLILAITIFEEDLFKNSIYPLYSLLGIVNVGNFINNLSPFGVIYFTTTAFFKMYIKIFAAIKAIQQLLRLQDYRVLILPAVIIVLCIGMTVSKNISEHIFYLHKQILVPYIWVPLFLILPAILLLIAWIRQRLEKREKSST</sequence>
<keyword evidence="10" id="KW-1185">Reference proteome</keyword>
<comment type="similarity">
    <text evidence="2">Belongs to the amino acid-polyamine-organocation (APC) superfamily. Spore germination protein (SGP) (TC 2.A.3.9) family.</text>
</comment>
<evidence type="ECO:0000256" key="5">
    <source>
        <dbReference type="ARBA" id="ARBA00022692"/>
    </source>
</evidence>
<dbReference type="Proteomes" id="UP001589609">
    <property type="component" value="Unassembled WGS sequence"/>
</dbReference>
<dbReference type="InterPro" id="IPR004761">
    <property type="entry name" value="Spore_GerAB"/>
</dbReference>
<keyword evidence="3" id="KW-0813">Transport</keyword>
<feature type="transmembrane region" description="Helical" evidence="8">
    <location>
        <begin position="339"/>
        <end position="357"/>
    </location>
</feature>
<evidence type="ECO:0000256" key="1">
    <source>
        <dbReference type="ARBA" id="ARBA00004141"/>
    </source>
</evidence>
<dbReference type="RefSeq" id="WP_379948736.1">
    <property type="nucleotide sequence ID" value="NZ_JBHMAF010000032.1"/>
</dbReference>
<feature type="transmembrane region" description="Helical" evidence="8">
    <location>
        <begin position="7"/>
        <end position="28"/>
    </location>
</feature>
<reference evidence="9 10" key="1">
    <citation type="submission" date="2024-09" db="EMBL/GenBank/DDBJ databases">
        <authorList>
            <person name="Sun Q."/>
            <person name="Mori K."/>
        </authorList>
    </citation>
    <scope>NUCLEOTIDE SEQUENCE [LARGE SCALE GENOMIC DNA]</scope>
    <source>
        <strain evidence="9 10">JCM 11201</strain>
    </source>
</reference>
<evidence type="ECO:0000313" key="9">
    <source>
        <dbReference type="EMBL" id="MFB9758455.1"/>
    </source>
</evidence>
<feature type="transmembrane region" description="Helical" evidence="8">
    <location>
        <begin position="34"/>
        <end position="55"/>
    </location>
</feature>
<dbReference type="Pfam" id="PF03845">
    <property type="entry name" value="Spore_permease"/>
    <property type="match status" value="1"/>
</dbReference>
<protein>
    <submittedName>
        <fullName evidence="9">Endospore germination permease</fullName>
    </submittedName>
</protein>